<dbReference type="PANTHER" id="PTHR45661">
    <property type="entry name" value="SURFACE ANTIGEN"/>
    <property type="match status" value="1"/>
</dbReference>
<dbReference type="InterPro" id="IPR026906">
    <property type="entry name" value="LRR_5"/>
</dbReference>
<evidence type="ECO:0000313" key="1">
    <source>
        <dbReference type="EMBL" id="MQN90933.1"/>
    </source>
</evidence>
<protein>
    <submittedName>
        <fullName evidence="1">Leucine-rich repeat protein</fullName>
    </submittedName>
</protein>
<dbReference type="Pfam" id="PF13306">
    <property type="entry name" value="LRR_5"/>
    <property type="match status" value="2"/>
</dbReference>
<dbReference type="InterPro" id="IPR053139">
    <property type="entry name" value="Surface_bspA-like"/>
</dbReference>
<comment type="caution">
    <text evidence="1">The sequence shown here is derived from an EMBL/GenBank/DDBJ whole genome shotgun (WGS) entry which is preliminary data.</text>
</comment>
<sequence length="483" mass="54112">MQRHKHSSNKWHRGLPTKTRSIMKTIYSTLFEKGQHSFSLQSLMRTLLLCFVIAVTTNGQAHEVDNIDYELRTDGTAWVENGKKAQGDVTILSKIEVDGKEYTVVGINSNAFSANESITSVTLPDNLKYINDEAFSYCYNLENINNIPKHIENLGEKGRIFSRTKFLDNGIKNEFFVFSDWLIKYTPQGETAKVTVPEGIFGISAYALTDADNTVVLPKSLRAASVLAFNSDLKYIDTGDNPVYAYKDGILFCEGTVTFYKNERELKDEVSVDGMWADVIFNNAVKNGVLLIPGKVETAGNVVKQVGGVRKGKLPGLTCEKLIVDEGVKYITDHAFRFFEPLQYVDLPSTLMNIGSWAFVDAKIESLVCRMPQPMNVPYYFVSYIKKFNSKVYVPKALLDTYKTTETYWNLIPAENFYQIEGNVPESGILASVKPIESVGKATVKAIYTLNGTKVNSLQHGINIVKMSDGTVRKVMTNGYKNR</sequence>
<dbReference type="PANTHER" id="PTHR45661:SF3">
    <property type="entry name" value="IG-LIKE DOMAIN-CONTAINING PROTEIN"/>
    <property type="match status" value="1"/>
</dbReference>
<dbReference type="Gene3D" id="3.80.10.10">
    <property type="entry name" value="Ribonuclease Inhibitor"/>
    <property type="match status" value="2"/>
</dbReference>
<dbReference type="Proteomes" id="UP000420635">
    <property type="component" value="Unassembled WGS sequence"/>
</dbReference>
<organism evidence="1 2">
    <name type="scientific">Segatella copri</name>
    <dbReference type="NCBI Taxonomy" id="165179"/>
    <lineage>
        <taxon>Bacteria</taxon>
        <taxon>Pseudomonadati</taxon>
        <taxon>Bacteroidota</taxon>
        <taxon>Bacteroidia</taxon>
        <taxon>Bacteroidales</taxon>
        <taxon>Prevotellaceae</taxon>
        <taxon>Segatella</taxon>
    </lineage>
</organism>
<evidence type="ECO:0000313" key="2">
    <source>
        <dbReference type="Proteomes" id="UP000420635"/>
    </source>
</evidence>
<dbReference type="EMBL" id="VZBQ01000144">
    <property type="protein sequence ID" value="MQN90933.1"/>
    <property type="molecule type" value="Genomic_DNA"/>
</dbReference>
<accession>A0A646HLW8</accession>
<proteinExistence type="predicted"/>
<reference evidence="2" key="1">
    <citation type="submission" date="2019-09" db="EMBL/GenBank/DDBJ databases">
        <title>Distinct polysaccharide growth profiles of human intestinal Prevotella copri isolates.</title>
        <authorList>
            <person name="Fehlner-Peach H."/>
            <person name="Magnabosco C."/>
            <person name="Raghavan V."/>
            <person name="Scher J.U."/>
            <person name="Tett A."/>
            <person name="Cox L.M."/>
            <person name="Gottsegen C."/>
            <person name="Watters A."/>
            <person name="Wiltshire- Gordon J.D."/>
            <person name="Segata N."/>
            <person name="Bonneau R."/>
            <person name="Littman D.R."/>
        </authorList>
    </citation>
    <scope>NUCLEOTIDE SEQUENCE [LARGE SCALE GENOMIC DNA]</scope>
    <source>
        <strain evidence="2">iP54</strain>
    </source>
</reference>
<name>A0A646HLW8_9BACT</name>
<gene>
    <name evidence="1" type="ORF">F7D59_14010</name>
</gene>
<dbReference type="AlphaFoldDB" id="A0A646HLW8"/>
<dbReference type="InterPro" id="IPR032675">
    <property type="entry name" value="LRR_dom_sf"/>
</dbReference>